<dbReference type="RefSeq" id="WP_147574639.1">
    <property type="nucleotide sequence ID" value="NZ_JAOQJE010000032.1"/>
</dbReference>
<protein>
    <submittedName>
        <fullName evidence="3">S-layer homology domain-containing protein</fullName>
    </submittedName>
</protein>
<evidence type="ECO:0000313" key="3">
    <source>
        <dbReference type="EMBL" id="MCU6790447.1"/>
    </source>
</evidence>
<proteinExistence type="predicted"/>
<keyword evidence="4" id="KW-1185">Reference proteome</keyword>
<sequence>YGETHDAVAYGQMHGWINGYKDGMFRPDASITRAEAAKLINRVTSRPLRVQSIQTRFADVPASHWAFWDIISAANQV</sequence>
<evidence type="ECO:0000313" key="4">
    <source>
        <dbReference type="Proteomes" id="UP001652397"/>
    </source>
</evidence>
<evidence type="ECO:0000256" key="1">
    <source>
        <dbReference type="ARBA" id="ARBA00022737"/>
    </source>
</evidence>
<comment type="caution">
    <text evidence="3">The sequence shown here is derived from an EMBL/GenBank/DDBJ whole genome shotgun (WGS) entry which is preliminary data.</text>
</comment>
<dbReference type="InterPro" id="IPR001119">
    <property type="entry name" value="SLH_dom"/>
</dbReference>
<evidence type="ECO:0000259" key="2">
    <source>
        <dbReference type="PROSITE" id="PS51272"/>
    </source>
</evidence>
<name>A0ABT2U7E3_9FIRM</name>
<feature type="non-terminal residue" evidence="3">
    <location>
        <position position="1"/>
    </location>
</feature>
<dbReference type="Pfam" id="PF00395">
    <property type="entry name" value="SLH"/>
    <property type="match status" value="1"/>
</dbReference>
<gene>
    <name evidence="3" type="ORF">OCV66_15355</name>
</gene>
<accession>A0ABT2U7E3</accession>
<organism evidence="3 4">
    <name type="scientific">Agathobaculum ammoniilyticum</name>
    <dbReference type="NCBI Taxonomy" id="2981778"/>
    <lineage>
        <taxon>Bacteria</taxon>
        <taxon>Bacillati</taxon>
        <taxon>Bacillota</taxon>
        <taxon>Clostridia</taxon>
        <taxon>Eubacteriales</taxon>
        <taxon>Butyricicoccaceae</taxon>
        <taxon>Agathobaculum</taxon>
    </lineage>
</organism>
<feature type="domain" description="SLH" evidence="2">
    <location>
        <begin position="1"/>
        <end position="54"/>
    </location>
</feature>
<dbReference type="Proteomes" id="UP001652397">
    <property type="component" value="Unassembled WGS sequence"/>
</dbReference>
<reference evidence="3 4" key="1">
    <citation type="journal article" date="2021" name="ISME Commun">
        <title>Automated analysis of genomic sequences facilitates high-throughput and comprehensive description of bacteria.</title>
        <authorList>
            <person name="Hitch T.C.A."/>
        </authorList>
    </citation>
    <scope>NUCLEOTIDE SEQUENCE [LARGE SCALE GENOMIC DNA]</scope>
    <source>
        <strain evidence="3 4">Sanger_34</strain>
    </source>
</reference>
<dbReference type="PROSITE" id="PS51272">
    <property type="entry name" value="SLH"/>
    <property type="match status" value="1"/>
</dbReference>
<keyword evidence="1" id="KW-0677">Repeat</keyword>
<dbReference type="EMBL" id="JAOQJE010000032">
    <property type="protein sequence ID" value="MCU6790447.1"/>
    <property type="molecule type" value="Genomic_DNA"/>
</dbReference>